<dbReference type="PANTHER" id="PTHR44845:SF6">
    <property type="entry name" value="BETA-ALANINE-ACTIVATING ENZYME"/>
    <property type="match status" value="1"/>
</dbReference>
<evidence type="ECO:0000256" key="1">
    <source>
        <dbReference type="ARBA" id="ARBA00022450"/>
    </source>
</evidence>
<comment type="caution">
    <text evidence="5">The sequence shown here is derived from an EMBL/GenBank/DDBJ whole genome shotgun (WGS) entry which is preliminary data.</text>
</comment>
<dbReference type="RefSeq" id="WP_179811663.1">
    <property type="nucleotide sequence ID" value="NZ_JACCHL010000001.1"/>
</dbReference>
<dbReference type="PROSITE" id="PS00455">
    <property type="entry name" value="AMP_BINDING"/>
    <property type="match status" value="1"/>
</dbReference>
<dbReference type="EMBL" id="JACCHL010000001">
    <property type="protein sequence ID" value="NYH55678.1"/>
    <property type="molecule type" value="Genomic_DNA"/>
</dbReference>
<reference evidence="5 6" key="1">
    <citation type="submission" date="2020-07" db="EMBL/GenBank/DDBJ databases">
        <title>Sequencing the genomes of 1000 actinobacteria strains.</title>
        <authorList>
            <person name="Klenk H.-P."/>
        </authorList>
    </citation>
    <scope>NUCLEOTIDE SEQUENCE [LARGE SCALE GENOMIC DNA]</scope>
    <source>
        <strain evidence="5 6">DSM 45278</strain>
    </source>
</reference>
<dbReference type="Gene3D" id="3.40.50.12780">
    <property type="entry name" value="N-terminal domain of ligase-like"/>
    <property type="match status" value="1"/>
</dbReference>
<evidence type="ECO:0000313" key="6">
    <source>
        <dbReference type="Proteomes" id="UP000584931"/>
    </source>
</evidence>
<dbReference type="PANTHER" id="PTHR44845">
    <property type="entry name" value="CARRIER DOMAIN-CONTAINING PROTEIN"/>
    <property type="match status" value="1"/>
</dbReference>
<dbReference type="InterPro" id="IPR042099">
    <property type="entry name" value="ANL_N_sf"/>
</dbReference>
<dbReference type="Proteomes" id="UP000584931">
    <property type="component" value="Unassembled WGS sequence"/>
</dbReference>
<dbReference type="InterPro" id="IPR045851">
    <property type="entry name" value="AMP-bd_C_sf"/>
</dbReference>
<dbReference type="Pfam" id="PF00501">
    <property type="entry name" value="AMP-binding"/>
    <property type="match status" value="1"/>
</dbReference>
<dbReference type="InterPro" id="IPR020845">
    <property type="entry name" value="AMP-binding_CS"/>
</dbReference>
<feature type="domain" description="AMP-binding enzyme C-terminal" evidence="4">
    <location>
        <begin position="402"/>
        <end position="478"/>
    </location>
</feature>
<dbReference type="Pfam" id="PF13193">
    <property type="entry name" value="AMP-binding_C"/>
    <property type="match status" value="1"/>
</dbReference>
<keyword evidence="5" id="KW-0436">Ligase</keyword>
<keyword evidence="2" id="KW-0597">Phosphoprotein</keyword>
<accession>A0A7Y9XJK2</accession>
<dbReference type="GO" id="GO:0016874">
    <property type="term" value="F:ligase activity"/>
    <property type="evidence" value="ECO:0007669"/>
    <property type="project" value="UniProtKB-KW"/>
</dbReference>
<dbReference type="Gene3D" id="3.30.300.30">
    <property type="match status" value="1"/>
</dbReference>
<evidence type="ECO:0000259" key="3">
    <source>
        <dbReference type="Pfam" id="PF00501"/>
    </source>
</evidence>
<evidence type="ECO:0000259" key="4">
    <source>
        <dbReference type="Pfam" id="PF13193"/>
    </source>
</evidence>
<organism evidence="5 6">
    <name type="scientific">Nocardiopsis sinuspersici</name>
    <dbReference type="NCBI Taxonomy" id="501010"/>
    <lineage>
        <taxon>Bacteria</taxon>
        <taxon>Bacillati</taxon>
        <taxon>Actinomycetota</taxon>
        <taxon>Actinomycetes</taxon>
        <taxon>Streptosporangiales</taxon>
        <taxon>Nocardiopsidaceae</taxon>
        <taxon>Nocardiopsis</taxon>
    </lineage>
</organism>
<gene>
    <name evidence="5" type="ORF">HNR06_005267</name>
</gene>
<dbReference type="InterPro" id="IPR025110">
    <property type="entry name" value="AMP-bd_C"/>
</dbReference>
<dbReference type="SUPFAM" id="SSF56801">
    <property type="entry name" value="Acetyl-CoA synthetase-like"/>
    <property type="match status" value="1"/>
</dbReference>
<evidence type="ECO:0000313" key="5">
    <source>
        <dbReference type="EMBL" id="NYH55678.1"/>
    </source>
</evidence>
<proteinExistence type="predicted"/>
<feature type="domain" description="AMP-dependent synthetase/ligase" evidence="3">
    <location>
        <begin position="12"/>
        <end position="343"/>
    </location>
</feature>
<keyword evidence="1" id="KW-0596">Phosphopantetheine</keyword>
<sequence>MSTYSLIGAFLRNARERPLAPALVWRDEEIGYGDLLDRAESARVRLRGIGAPPTEPVCLLAAKSPEAVAMVLACLVERRAFLIPPPDLGARALRGLVDLSGCRAVLTPEDTPGDRVPVGTDAPVPLLPEHTSFMLTTSGSTGMPKVVPLETRAVDRFTRWAGGRFDLGPGAKVLNHAPLHFDLCLLDVWATLAHGGCVVLVDPGRAARGDHLLDLASRWEVSTVQAVPMFYRLAADAARAGRRFLPSVRHAIITGDSAPGPLLRRLPGLLPNARLYNVYGCTETNDSLLHEIEPGEGLHTPLPLGSPLPGVSAVVVDSDGRPLQGPGNGELWVRTPFQTRGYLGRANDRTAFADLAGSGGRDGERFFRTGDLVRRDGTGRITLEGRRDFHVKVRGVRVNTQEVEHVLLEHPDVVEAAALARRDPVAGHLLHLVVRRAPESRLNSLALRDHCAVRLPRAALPSSVRITDDALPRTSTGKPDREHIARIYLGSGAPTNKEN</sequence>
<protein>
    <submittedName>
        <fullName evidence="5">Acyl-coenzyme A synthetase/AMP-(Fatty) acid ligase</fullName>
    </submittedName>
</protein>
<dbReference type="AlphaFoldDB" id="A0A7Y9XJK2"/>
<name>A0A7Y9XJK2_9ACTN</name>
<dbReference type="InterPro" id="IPR000873">
    <property type="entry name" value="AMP-dep_synth/lig_dom"/>
</dbReference>
<evidence type="ECO:0000256" key="2">
    <source>
        <dbReference type="ARBA" id="ARBA00022553"/>
    </source>
</evidence>